<dbReference type="Proteomes" id="UP000015102">
    <property type="component" value="Unassembled WGS sequence"/>
</dbReference>
<accession>T1GZD0</accession>
<dbReference type="InterPro" id="IPR001245">
    <property type="entry name" value="Ser-Thr/Tyr_kinase_cat_dom"/>
</dbReference>
<dbReference type="InterPro" id="IPR011009">
    <property type="entry name" value="Kinase-like_dom_sf"/>
</dbReference>
<dbReference type="PROSITE" id="PS50011">
    <property type="entry name" value="PROTEIN_KINASE_DOM"/>
    <property type="match status" value="1"/>
</dbReference>
<sequence>RWLAPECIQEDEYTTKSDIFAYGVLVWELFTQATKLPFEDLTNEEFLRKNQNYEIDWECAANTPEDLQEILEL</sequence>
<dbReference type="Gene3D" id="1.10.510.10">
    <property type="entry name" value="Transferase(Phosphotransferase) domain 1"/>
    <property type="match status" value="1"/>
</dbReference>
<evidence type="ECO:0000259" key="1">
    <source>
        <dbReference type="PROSITE" id="PS50011"/>
    </source>
</evidence>
<dbReference type="PANTHER" id="PTHR24416">
    <property type="entry name" value="TYROSINE-PROTEIN KINASE RECEPTOR"/>
    <property type="match status" value="1"/>
</dbReference>
<evidence type="ECO:0000313" key="2">
    <source>
        <dbReference type="EnsemblMetazoa" id="MESCA009229-PA"/>
    </source>
</evidence>
<dbReference type="EnsemblMetazoa" id="MESCA009229-RA">
    <property type="protein sequence ID" value="MESCA009229-PA"/>
    <property type="gene ID" value="MESCA009229"/>
</dbReference>
<dbReference type="GO" id="GO:0043235">
    <property type="term" value="C:receptor complex"/>
    <property type="evidence" value="ECO:0007669"/>
    <property type="project" value="TreeGrafter"/>
</dbReference>
<dbReference type="AlphaFoldDB" id="T1GZD0"/>
<feature type="domain" description="Protein kinase" evidence="1">
    <location>
        <begin position="1"/>
        <end position="73"/>
    </location>
</feature>
<dbReference type="GO" id="GO:0004714">
    <property type="term" value="F:transmembrane receptor protein tyrosine kinase activity"/>
    <property type="evidence" value="ECO:0007669"/>
    <property type="project" value="TreeGrafter"/>
</dbReference>
<dbReference type="Pfam" id="PF07714">
    <property type="entry name" value="PK_Tyr_Ser-Thr"/>
    <property type="match status" value="1"/>
</dbReference>
<reference evidence="3" key="1">
    <citation type="submission" date="2013-02" db="EMBL/GenBank/DDBJ databases">
        <authorList>
            <person name="Hughes D."/>
        </authorList>
    </citation>
    <scope>NUCLEOTIDE SEQUENCE</scope>
    <source>
        <strain>Durham</strain>
        <strain evidence="3">NC isolate 2 -- Noor lab</strain>
    </source>
</reference>
<dbReference type="STRING" id="36166.T1GZD0"/>
<dbReference type="SUPFAM" id="SSF56112">
    <property type="entry name" value="Protein kinase-like (PK-like)"/>
    <property type="match status" value="1"/>
</dbReference>
<reference evidence="2" key="2">
    <citation type="submission" date="2015-06" db="UniProtKB">
        <authorList>
            <consortium name="EnsemblMetazoa"/>
        </authorList>
    </citation>
    <scope>IDENTIFICATION</scope>
</reference>
<dbReference type="InterPro" id="IPR050122">
    <property type="entry name" value="RTK"/>
</dbReference>
<dbReference type="EMBL" id="CAQQ02388358">
    <property type="status" value="NOT_ANNOTATED_CDS"/>
    <property type="molecule type" value="Genomic_DNA"/>
</dbReference>
<name>T1GZD0_MEGSC</name>
<dbReference type="GO" id="GO:0005524">
    <property type="term" value="F:ATP binding"/>
    <property type="evidence" value="ECO:0007669"/>
    <property type="project" value="InterPro"/>
</dbReference>
<dbReference type="PANTHER" id="PTHR24416:SF611">
    <property type="entry name" value="TYROSINE-PROTEIN KINASE TRANSMEMBRANE RECEPTOR ROR"/>
    <property type="match status" value="1"/>
</dbReference>
<organism evidence="2 3">
    <name type="scientific">Megaselia scalaris</name>
    <name type="common">Humpbacked fly</name>
    <name type="synonym">Phora scalaris</name>
    <dbReference type="NCBI Taxonomy" id="36166"/>
    <lineage>
        <taxon>Eukaryota</taxon>
        <taxon>Metazoa</taxon>
        <taxon>Ecdysozoa</taxon>
        <taxon>Arthropoda</taxon>
        <taxon>Hexapoda</taxon>
        <taxon>Insecta</taxon>
        <taxon>Pterygota</taxon>
        <taxon>Neoptera</taxon>
        <taxon>Endopterygota</taxon>
        <taxon>Diptera</taxon>
        <taxon>Brachycera</taxon>
        <taxon>Muscomorpha</taxon>
        <taxon>Platypezoidea</taxon>
        <taxon>Phoridae</taxon>
        <taxon>Megaseliini</taxon>
        <taxon>Megaselia</taxon>
    </lineage>
</organism>
<evidence type="ECO:0000313" key="3">
    <source>
        <dbReference type="Proteomes" id="UP000015102"/>
    </source>
</evidence>
<dbReference type="GO" id="GO:0005886">
    <property type="term" value="C:plasma membrane"/>
    <property type="evidence" value="ECO:0007669"/>
    <property type="project" value="TreeGrafter"/>
</dbReference>
<proteinExistence type="predicted"/>
<dbReference type="InterPro" id="IPR000719">
    <property type="entry name" value="Prot_kinase_dom"/>
</dbReference>
<dbReference type="HOGENOM" id="CLU_2712019_0_0_1"/>
<dbReference type="GO" id="GO:0007169">
    <property type="term" value="P:cell surface receptor protein tyrosine kinase signaling pathway"/>
    <property type="evidence" value="ECO:0007669"/>
    <property type="project" value="TreeGrafter"/>
</dbReference>
<protein>
    <recommendedName>
        <fullName evidence="1">Protein kinase domain-containing protein</fullName>
    </recommendedName>
</protein>
<keyword evidence="3" id="KW-1185">Reference proteome</keyword>